<feature type="domain" description="Major facilitator superfamily (MFS) profile" evidence="8">
    <location>
        <begin position="103"/>
        <end position="509"/>
    </location>
</feature>
<feature type="transmembrane region" description="Helical" evidence="7">
    <location>
        <begin position="141"/>
        <end position="163"/>
    </location>
</feature>
<keyword evidence="5 7" id="KW-1133">Transmembrane helix</keyword>
<keyword evidence="6 7" id="KW-0472">Membrane</keyword>
<dbReference type="PROSITE" id="PS00217">
    <property type="entry name" value="SUGAR_TRANSPORT_2"/>
    <property type="match status" value="1"/>
</dbReference>
<feature type="transmembrane region" description="Helical" evidence="7">
    <location>
        <begin position="369"/>
        <end position="388"/>
    </location>
</feature>
<feature type="transmembrane region" description="Helical" evidence="7">
    <location>
        <begin position="101"/>
        <end position="121"/>
    </location>
</feature>
<comment type="subcellular location">
    <subcellularLocation>
        <location evidence="1">Membrane</location>
        <topology evidence="1">Multi-pass membrane protein</topology>
    </subcellularLocation>
</comment>
<keyword evidence="4 7" id="KW-0812">Transmembrane</keyword>
<sequence length="528" mass="55577">MISTSTLSDRRGVWAFALGVIAVTGGVLMHAPMFLMGRHNHFVLAGMPIGWDMILGMIAIVGGIGIAAYGLLPRDIASQLAASQDIVVTPPEDAPLGRAHWMLMAVLVIALIIDIMKPATLGFTLPGMMSEYRVTKSTVSLFPFSALVGTVVGSIVWGILADIYGRKASILLSAVMFVGTSICGAMPSLAWNVGMCFMMGAAAGGMLPVTYALLAEMMPSKHRGWSLVLVGGLGAVGGYFAASGFSALLQPFFGWRILWILNLPTGLSLVLLGAFIPESAKFLLARGRRQEARQVMERFGSNARHVRVAEQIALQRGQSVALTGPAFFGKLFALSLAAACFGLINFGLLLWLPADLVAKGHSVSVSSKLLAESALIAFPTVFVVAYLYSAWSTKWSVVTSLGLTLAGLAGVLWLESSSESSPVLPVALLIVGTNALIAMILPYAAESFPLRIRGRTTGTVAACTKAGGVFAQFLAILALVPPLAVVAVAVIVPTFVAMVLVAIYGKETRGRDLRDLDPDGHTFAATGI</sequence>
<comment type="similarity">
    <text evidence="2">Belongs to the major facilitator superfamily. Sugar transporter (TC 2.A.1.1) family.</text>
</comment>
<evidence type="ECO:0000256" key="2">
    <source>
        <dbReference type="ARBA" id="ARBA00010992"/>
    </source>
</evidence>
<feature type="transmembrane region" description="Helical" evidence="7">
    <location>
        <begin position="395"/>
        <end position="414"/>
    </location>
</feature>
<comment type="caution">
    <text evidence="9">The sequence shown here is derived from an EMBL/GenBank/DDBJ whole genome shotgun (WGS) entry which is preliminary data.</text>
</comment>
<dbReference type="InterPro" id="IPR036259">
    <property type="entry name" value="MFS_trans_sf"/>
</dbReference>
<dbReference type="EMBL" id="BAABBM010000001">
    <property type="protein sequence ID" value="GAA3885771.1"/>
    <property type="molecule type" value="Genomic_DNA"/>
</dbReference>
<feature type="transmembrane region" description="Helical" evidence="7">
    <location>
        <begin position="457"/>
        <end position="477"/>
    </location>
</feature>
<evidence type="ECO:0000256" key="6">
    <source>
        <dbReference type="ARBA" id="ARBA00023136"/>
    </source>
</evidence>
<evidence type="ECO:0000256" key="3">
    <source>
        <dbReference type="ARBA" id="ARBA00022448"/>
    </source>
</evidence>
<feature type="transmembrane region" description="Helical" evidence="7">
    <location>
        <begin position="53"/>
        <end position="72"/>
    </location>
</feature>
<dbReference type="Pfam" id="PF07690">
    <property type="entry name" value="MFS_1"/>
    <property type="match status" value="1"/>
</dbReference>
<organism evidence="9 10">
    <name type="scientific">Sphingomonas limnosediminicola</name>
    <dbReference type="NCBI Taxonomy" id="940133"/>
    <lineage>
        <taxon>Bacteria</taxon>
        <taxon>Pseudomonadati</taxon>
        <taxon>Pseudomonadota</taxon>
        <taxon>Alphaproteobacteria</taxon>
        <taxon>Sphingomonadales</taxon>
        <taxon>Sphingomonadaceae</taxon>
        <taxon>Sphingomonas</taxon>
    </lineage>
</organism>
<dbReference type="Gene3D" id="1.20.1250.20">
    <property type="entry name" value="MFS general substrate transporter like domains"/>
    <property type="match status" value="1"/>
</dbReference>
<dbReference type="InterPro" id="IPR005829">
    <property type="entry name" value="Sugar_transporter_CS"/>
</dbReference>
<name>A0ABP7KSA4_9SPHN</name>
<feature type="transmembrane region" description="Helical" evidence="7">
    <location>
        <begin position="483"/>
        <end position="504"/>
    </location>
</feature>
<dbReference type="InterPro" id="IPR020846">
    <property type="entry name" value="MFS_dom"/>
</dbReference>
<dbReference type="PROSITE" id="PS50850">
    <property type="entry name" value="MFS"/>
    <property type="match status" value="1"/>
</dbReference>
<evidence type="ECO:0000256" key="5">
    <source>
        <dbReference type="ARBA" id="ARBA00022989"/>
    </source>
</evidence>
<evidence type="ECO:0000256" key="7">
    <source>
        <dbReference type="SAM" id="Phobius"/>
    </source>
</evidence>
<feature type="transmembrane region" description="Helical" evidence="7">
    <location>
        <begin position="227"/>
        <end position="249"/>
    </location>
</feature>
<evidence type="ECO:0000259" key="8">
    <source>
        <dbReference type="PROSITE" id="PS50850"/>
    </source>
</evidence>
<protein>
    <submittedName>
        <fullName evidence="9">MFS transporter</fullName>
    </submittedName>
</protein>
<keyword evidence="3" id="KW-0813">Transport</keyword>
<dbReference type="PANTHER" id="PTHR23511">
    <property type="entry name" value="SYNAPTIC VESICLE GLYCOPROTEIN 2"/>
    <property type="match status" value="1"/>
</dbReference>
<evidence type="ECO:0000256" key="4">
    <source>
        <dbReference type="ARBA" id="ARBA00022692"/>
    </source>
</evidence>
<feature type="transmembrane region" description="Helical" evidence="7">
    <location>
        <begin position="426"/>
        <end position="445"/>
    </location>
</feature>
<dbReference type="SUPFAM" id="SSF103473">
    <property type="entry name" value="MFS general substrate transporter"/>
    <property type="match status" value="1"/>
</dbReference>
<dbReference type="PANTHER" id="PTHR23511:SF34">
    <property type="entry name" value="SYNAPTIC VESICLE GLYCOPROTEIN 2"/>
    <property type="match status" value="1"/>
</dbReference>
<proteinExistence type="inferred from homology"/>
<dbReference type="InterPro" id="IPR011701">
    <property type="entry name" value="MFS"/>
</dbReference>
<evidence type="ECO:0000256" key="1">
    <source>
        <dbReference type="ARBA" id="ARBA00004141"/>
    </source>
</evidence>
<evidence type="ECO:0000313" key="9">
    <source>
        <dbReference type="EMBL" id="GAA3885771.1"/>
    </source>
</evidence>
<feature type="transmembrane region" description="Helical" evidence="7">
    <location>
        <begin position="255"/>
        <end position="276"/>
    </location>
</feature>
<reference evidence="10" key="1">
    <citation type="journal article" date="2019" name="Int. J. Syst. Evol. Microbiol.">
        <title>The Global Catalogue of Microorganisms (GCM) 10K type strain sequencing project: providing services to taxonomists for standard genome sequencing and annotation.</title>
        <authorList>
            <consortium name="The Broad Institute Genomics Platform"/>
            <consortium name="The Broad Institute Genome Sequencing Center for Infectious Disease"/>
            <person name="Wu L."/>
            <person name="Ma J."/>
        </authorList>
    </citation>
    <scope>NUCLEOTIDE SEQUENCE [LARGE SCALE GENOMIC DNA]</scope>
    <source>
        <strain evidence="10">JCM 17543</strain>
    </source>
</reference>
<feature type="transmembrane region" description="Helical" evidence="7">
    <location>
        <begin position="170"/>
        <end position="191"/>
    </location>
</feature>
<feature type="transmembrane region" description="Helical" evidence="7">
    <location>
        <begin position="197"/>
        <end position="215"/>
    </location>
</feature>
<dbReference type="Proteomes" id="UP001500827">
    <property type="component" value="Unassembled WGS sequence"/>
</dbReference>
<dbReference type="RefSeq" id="WP_344697733.1">
    <property type="nucleotide sequence ID" value="NZ_BAABBM010000001.1"/>
</dbReference>
<evidence type="ECO:0000313" key="10">
    <source>
        <dbReference type="Proteomes" id="UP001500827"/>
    </source>
</evidence>
<gene>
    <name evidence="9" type="ORF">GCM10022276_00980</name>
</gene>
<feature type="transmembrane region" description="Helical" evidence="7">
    <location>
        <begin position="12"/>
        <end position="33"/>
    </location>
</feature>
<keyword evidence="10" id="KW-1185">Reference proteome</keyword>
<feature type="transmembrane region" description="Helical" evidence="7">
    <location>
        <begin position="331"/>
        <end position="354"/>
    </location>
</feature>
<accession>A0ABP7KSA4</accession>